<gene>
    <name evidence="2" type="primary">UPK3A</name>
</gene>
<dbReference type="InParanoid" id="G1KLG0"/>
<dbReference type="GeneTree" id="ENSGT00940000153392"/>
<dbReference type="GO" id="GO:0006833">
    <property type="term" value="P:water transport"/>
    <property type="evidence" value="ECO:0007669"/>
    <property type="project" value="Ensembl"/>
</dbReference>
<dbReference type="GO" id="GO:0120001">
    <property type="term" value="C:apical plasma membrane urothelial plaque"/>
    <property type="evidence" value="ECO:0007669"/>
    <property type="project" value="Ensembl"/>
</dbReference>
<evidence type="ECO:0000313" key="3">
    <source>
        <dbReference type="Proteomes" id="UP000001646"/>
    </source>
</evidence>
<evidence type="ECO:0000313" key="2">
    <source>
        <dbReference type="Ensembl" id="ENSACAP00000011508.3"/>
    </source>
</evidence>
<dbReference type="PANTHER" id="PTHR15446">
    <property type="entry name" value="UROPLAKIN III"/>
    <property type="match status" value="1"/>
</dbReference>
<dbReference type="GO" id="GO:0015840">
    <property type="term" value="P:urea transport"/>
    <property type="evidence" value="ECO:0007669"/>
    <property type="project" value="Ensembl"/>
</dbReference>
<organism evidence="2 3">
    <name type="scientific">Anolis carolinensis</name>
    <name type="common">Green anole</name>
    <name type="synonym">American chameleon</name>
    <dbReference type="NCBI Taxonomy" id="28377"/>
    <lineage>
        <taxon>Eukaryota</taxon>
        <taxon>Metazoa</taxon>
        <taxon>Chordata</taxon>
        <taxon>Craniata</taxon>
        <taxon>Vertebrata</taxon>
        <taxon>Euteleostomi</taxon>
        <taxon>Lepidosauria</taxon>
        <taxon>Squamata</taxon>
        <taxon>Bifurcata</taxon>
        <taxon>Unidentata</taxon>
        <taxon>Episquamata</taxon>
        <taxon>Toxicofera</taxon>
        <taxon>Iguania</taxon>
        <taxon>Dactyloidae</taxon>
        <taxon>Anolis</taxon>
    </lineage>
</organism>
<dbReference type="eggNOG" id="ENOG502S14V">
    <property type="taxonomic scope" value="Eukaryota"/>
</dbReference>
<evidence type="ECO:0000256" key="1">
    <source>
        <dbReference type="SAM" id="SignalP"/>
    </source>
</evidence>
<keyword evidence="3" id="KW-1185">Reference proteome</keyword>
<keyword evidence="1" id="KW-0732">Signal</keyword>
<dbReference type="GO" id="GO:0055078">
    <property type="term" value="P:sodium ion homeostasis"/>
    <property type="evidence" value="ECO:0007669"/>
    <property type="project" value="Ensembl"/>
</dbReference>
<name>G1KLG0_ANOCA</name>
<feature type="chain" id="PRO_5032676445" evidence="1">
    <location>
        <begin position="21"/>
        <end position="171"/>
    </location>
</feature>
<reference evidence="2" key="2">
    <citation type="submission" date="2025-08" db="UniProtKB">
        <authorList>
            <consortium name="Ensembl"/>
        </authorList>
    </citation>
    <scope>IDENTIFICATION</scope>
</reference>
<dbReference type="AlphaFoldDB" id="G1KLG0"/>
<dbReference type="InterPro" id="IPR024831">
    <property type="entry name" value="Uroplakin-3"/>
</dbReference>
<dbReference type="Proteomes" id="UP000001646">
    <property type="component" value="Chromosome 5"/>
</dbReference>
<dbReference type="STRING" id="28377.ENSACAP00000011508"/>
<dbReference type="HOGENOM" id="CLU_082608_2_0_1"/>
<protein>
    <submittedName>
        <fullName evidence="2">Uroplakin 3A</fullName>
    </submittedName>
</protein>
<reference evidence="2 3" key="1">
    <citation type="submission" date="2009-12" db="EMBL/GenBank/DDBJ databases">
        <title>The Genome Sequence of Anolis carolinensis (Green Anole Lizard).</title>
        <authorList>
            <consortium name="The Genome Sequencing Platform"/>
            <person name="Di Palma F."/>
            <person name="Alfoldi J."/>
            <person name="Heiman D."/>
            <person name="Young S."/>
            <person name="Grabherr M."/>
            <person name="Johnson J."/>
            <person name="Lander E.S."/>
            <person name="Lindblad-Toh K."/>
        </authorList>
    </citation>
    <scope>NUCLEOTIDE SEQUENCE [LARGE SCALE GENOMIC DNA]</scope>
    <source>
        <strain evidence="2 3">JBL SC #1</strain>
    </source>
</reference>
<dbReference type="GO" id="GO:0060157">
    <property type="term" value="P:urinary bladder development"/>
    <property type="evidence" value="ECO:0007669"/>
    <property type="project" value="Ensembl"/>
</dbReference>
<dbReference type="GO" id="GO:0000902">
    <property type="term" value="P:cell morphogenesis"/>
    <property type="evidence" value="ECO:0007669"/>
    <property type="project" value="Ensembl"/>
</dbReference>
<accession>G1KLG0</accession>
<feature type="signal peptide" evidence="1">
    <location>
        <begin position="1"/>
        <end position="20"/>
    </location>
</feature>
<dbReference type="Ensembl" id="ENSACAT00000011748.4">
    <property type="protein sequence ID" value="ENSACAP00000011508.3"/>
    <property type="gene ID" value="ENSACAG00000011766.4"/>
</dbReference>
<reference evidence="2" key="3">
    <citation type="submission" date="2025-09" db="UniProtKB">
        <authorList>
            <consortium name="Ensembl"/>
        </authorList>
    </citation>
    <scope>IDENTIFICATION</scope>
</reference>
<dbReference type="GO" id="GO:0030855">
    <property type="term" value="P:epithelial cell differentiation"/>
    <property type="evidence" value="ECO:0007669"/>
    <property type="project" value="Ensembl"/>
</dbReference>
<dbReference type="Bgee" id="ENSACAG00000011766">
    <property type="expression patterns" value="Expressed in ovary and 2 other cell types or tissues"/>
</dbReference>
<dbReference type="GO" id="GO:0055075">
    <property type="term" value="P:potassium ion homeostasis"/>
    <property type="evidence" value="ECO:0007669"/>
    <property type="project" value="Ensembl"/>
</dbReference>
<sequence length="171" mass="18914">MMEGPWIVLSFCCLCHLCVARPSRLYITDNSNKALNATFQETNGGQNGSYKAVAINVPNCASLPKLSDAADATKVSDVLAQYLIRVGDDTHCLYDPNNLEDCNPPLSEDTAYRFKYVLVDQATGVVKDQTLWSHPIKTRKLMQPSTIDTWPGRRKGGMIVITSILSVLMFV</sequence>
<dbReference type="GO" id="GO:0001822">
    <property type="term" value="P:kidney development"/>
    <property type="evidence" value="ECO:0007669"/>
    <property type="project" value="Ensembl"/>
</dbReference>
<dbReference type="PANTHER" id="PTHR15446:SF17">
    <property type="entry name" value="UROPLAKIN-3A"/>
    <property type="match status" value="1"/>
</dbReference>
<proteinExistence type="predicted"/>